<keyword evidence="1" id="KW-1133">Transmembrane helix</keyword>
<dbReference type="EMBL" id="JAPFFL010000014">
    <property type="protein sequence ID" value="KAJ6678205.1"/>
    <property type="molecule type" value="Genomic_DNA"/>
</dbReference>
<keyword evidence="1" id="KW-0472">Membrane</keyword>
<keyword evidence="3" id="KW-1185">Reference proteome</keyword>
<name>A0A9Q0NYE2_SALVM</name>
<dbReference type="Proteomes" id="UP001151529">
    <property type="component" value="Chromosome 7"/>
</dbReference>
<evidence type="ECO:0000256" key="1">
    <source>
        <dbReference type="SAM" id="Phobius"/>
    </source>
</evidence>
<reference evidence="2" key="1">
    <citation type="submission" date="2022-11" db="EMBL/GenBank/DDBJ databases">
        <authorList>
            <person name="Hyden B.L."/>
            <person name="Feng K."/>
            <person name="Yates T."/>
            <person name="Jawdy S."/>
            <person name="Smart L.B."/>
            <person name="Muchero W."/>
        </authorList>
    </citation>
    <scope>NUCLEOTIDE SEQUENCE</scope>
    <source>
        <tissue evidence="2">Shoot tip</tissue>
    </source>
</reference>
<sequence>MTYTNWKGLCTAMLLVVILHFSPYTGFWVLYRAKQDVPLVLGGDIRERLNAEKALIQCQNDQVLVVPQKKKIGLCEICDSFLVANDVGERTQSQFSEKQMVVMTRDLVFVDQFYLY</sequence>
<accession>A0A9Q0NYE2</accession>
<gene>
    <name evidence="2" type="ORF">OIU85_008762</name>
</gene>
<dbReference type="AlphaFoldDB" id="A0A9Q0NYE2"/>
<protein>
    <submittedName>
        <fullName evidence="2">ARGININE-ASPARTATE-RICH RNA BINDING PROTEIN-LIKE</fullName>
    </submittedName>
</protein>
<organism evidence="2 3">
    <name type="scientific">Salix viminalis</name>
    <name type="common">Common osier</name>
    <name type="synonym">Basket willow</name>
    <dbReference type="NCBI Taxonomy" id="40686"/>
    <lineage>
        <taxon>Eukaryota</taxon>
        <taxon>Viridiplantae</taxon>
        <taxon>Streptophyta</taxon>
        <taxon>Embryophyta</taxon>
        <taxon>Tracheophyta</taxon>
        <taxon>Spermatophyta</taxon>
        <taxon>Magnoliopsida</taxon>
        <taxon>eudicotyledons</taxon>
        <taxon>Gunneridae</taxon>
        <taxon>Pentapetalae</taxon>
        <taxon>rosids</taxon>
        <taxon>fabids</taxon>
        <taxon>Malpighiales</taxon>
        <taxon>Salicaceae</taxon>
        <taxon>Saliceae</taxon>
        <taxon>Salix</taxon>
    </lineage>
</organism>
<proteinExistence type="predicted"/>
<feature type="transmembrane region" description="Helical" evidence="1">
    <location>
        <begin position="12"/>
        <end position="31"/>
    </location>
</feature>
<evidence type="ECO:0000313" key="3">
    <source>
        <dbReference type="Proteomes" id="UP001151529"/>
    </source>
</evidence>
<reference evidence="2" key="2">
    <citation type="journal article" date="2023" name="Int. J. Mol. Sci.">
        <title>De Novo Assembly and Annotation of 11 Diverse Shrub Willow (Salix) Genomes Reveals Novel Gene Organization in Sex-Linked Regions.</title>
        <authorList>
            <person name="Hyden B."/>
            <person name="Feng K."/>
            <person name="Yates T.B."/>
            <person name="Jawdy S."/>
            <person name="Cereghino C."/>
            <person name="Smart L.B."/>
            <person name="Muchero W."/>
        </authorList>
    </citation>
    <scope>NUCLEOTIDE SEQUENCE [LARGE SCALE GENOMIC DNA]</scope>
    <source>
        <tissue evidence="2">Shoot tip</tissue>
    </source>
</reference>
<evidence type="ECO:0000313" key="2">
    <source>
        <dbReference type="EMBL" id="KAJ6678205.1"/>
    </source>
</evidence>
<dbReference type="OrthoDB" id="531564at2759"/>
<keyword evidence="1" id="KW-0812">Transmembrane</keyword>
<comment type="caution">
    <text evidence="2">The sequence shown here is derived from an EMBL/GenBank/DDBJ whole genome shotgun (WGS) entry which is preliminary data.</text>
</comment>